<evidence type="ECO:0000313" key="10">
    <source>
        <dbReference type="EMBL" id="QBD75535.1"/>
    </source>
</evidence>
<accession>A0A4P6JK64</accession>
<dbReference type="AlphaFoldDB" id="A0A4P6JK64"/>
<dbReference type="PRINTS" id="PR00385">
    <property type="entry name" value="P450"/>
</dbReference>
<comment type="cofactor">
    <cofactor evidence="7">
        <name>heme</name>
        <dbReference type="ChEBI" id="CHEBI:30413"/>
    </cofactor>
</comment>
<dbReference type="PANTHER" id="PTHR24291">
    <property type="entry name" value="CYTOCHROME P450 FAMILY 4"/>
    <property type="match status" value="1"/>
</dbReference>
<dbReference type="PANTHER" id="PTHR24291:SF50">
    <property type="entry name" value="BIFUNCTIONAL ALBAFLAVENONE MONOOXYGENASE_TERPENE SYNTHASE"/>
    <property type="match status" value="1"/>
</dbReference>
<dbReference type="PROSITE" id="PS00086">
    <property type="entry name" value="CYTOCHROME_P450"/>
    <property type="match status" value="1"/>
</dbReference>
<feature type="binding site" description="axial binding residue" evidence="7">
    <location>
        <position position="413"/>
    </location>
    <ligand>
        <name>heme</name>
        <dbReference type="ChEBI" id="CHEBI:30413"/>
    </ligand>
    <ligandPart>
        <name>Fe</name>
        <dbReference type="ChEBI" id="CHEBI:18248"/>
    </ligandPart>
</feature>
<dbReference type="Pfam" id="PF00067">
    <property type="entry name" value="p450"/>
    <property type="match status" value="1"/>
</dbReference>
<proteinExistence type="inferred from homology"/>
<keyword evidence="6 8" id="KW-0503">Monooxygenase</keyword>
<dbReference type="Proteomes" id="UP000290365">
    <property type="component" value="Chromosome"/>
</dbReference>
<protein>
    <submittedName>
        <fullName evidence="10">Cytochrome P450</fullName>
    </submittedName>
</protein>
<dbReference type="InterPro" id="IPR001128">
    <property type="entry name" value="Cyt_P450"/>
</dbReference>
<sequence length="466" mass="52939">MPARSPSVKQPVSAPKQRRLAPGTPLSSVFRNTNAMQHHTLEFLQALIRQYGDIVRIRFLPGTFYLINHPDGVKRILQENNRNYNKDAVDYRVLKEFLGRGLLTDDGPSWLEQRRLMQPIFHRQHLATFGKLMTEATLAMLQRWQDLAGQQQPVDIAAEMMRLTLRIAGKTLFSADLDVDARTIGQSFTKANQVITDYANAPFPPLFIPTPRNRRVLAAGTELVEVVTRLVKQRRQQSEEAGPPDLLSLLLQARNEETGAAMDDELVRDNVMTLLIAGHETTANALSWTWYLLSQHPDAEQRLCEELDTALNGRVPSIEDLANLPYTRMVIEEALRLYPPAWAFSRHALEDDELCGYHIPAGSDLFLSPYTTQRHPDFWERPDEFDPLRFSPERSAGRPHYAYFPFGGGPRLCIGRDFALMESRLVLATVLQQYRLRLVPGAHIEMAPLLTLRPRDGLPMTLHPVA</sequence>
<evidence type="ECO:0000256" key="7">
    <source>
        <dbReference type="PIRSR" id="PIRSR602403-1"/>
    </source>
</evidence>
<evidence type="ECO:0000256" key="2">
    <source>
        <dbReference type="ARBA" id="ARBA00022617"/>
    </source>
</evidence>
<organism evidence="10 11">
    <name type="scientific">Ktedonosporobacter rubrisoli</name>
    <dbReference type="NCBI Taxonomy" id="2509675"/>
    <lineage>
        <taxon>Bacteria</taxon>
        <taxon>Bacillati</taxon>
        <taxon>Chloroflexota</taxon>
        <taxon>Ktedonobacteria</taxon>
        <taxon>Ktedonobacterales</taxon>
        <taxon>Ktedonosporobacteraceae</taxon>
        <taxon>Ktedonosporobacter</taxon>
    </lineage>
</organism>
<evidence type="ECO:0000256" key="4">
    <source>
        <dbReference type="ARBA" id="ARBA00023002"/>
    </source>
</evidence>
<evidence type="ECO:0000256" key="9">
    <source>
        <dbReference type="SAM" id="MobiDB-lite"/>
    </source>
</evidence>
<feature type="region of interest" description="Disordered" evidence="9">
    <location>
        <begin position="1"/>
        <end position="28"/>
    </location>
</feature>
<dbReference type="GO" id="GO:0004497">
    <property type="term" value="F:monooxygenase activity"/>
    <property type="evidence" value="ECO:0007669"/>
    <property type="project" value="UniProtKB-KW"/>
</dbReference>
<dbReference type="OrthoDB" id="140159at2"/>
<comment type="similarity">
    <text evidence="1 8">Belongs to the cytochrome P450 family.</text>
</comment>
<dbReference type="KEGG" id="kbs:EPA93_05760"/>
<keyword evidence="11" id="KW-1185">Reference proteome</keyword>
<dbReference type="InterPro" id="IPR050196">
    <property type="entry name" value="Cytochrome_P450_Monoox"/>
</dbReference>
<dbReference type="PRINTS" id="PR00465">
    <property type="entry name" value="EP450IV"/>
</dbReference>
<evidence type="ECO:0000256" key="1">
    <source>
        <dbReference type="ARBA" id="ARBA00010617"/>
    </source>
</evidence>
<name>A0A4P6JK64_KTERU</name>
<evidence type="ECO:0000256" key="5">
    <source>
        <dbReference type="ARBA" id="ARBA00023004"/>
    </source>
</evidence>
<dbReference type="GO" id="GO:0020037">
    <property type="term" value="F:heme binding"/>
    <property type="evidence" value="ECO:0007669"/>
    <property type="project" value="InterPro"/>
</dbReference>
<gene>
    <name evidence="10" type="ORF">EPA93_05760</name>
</gene>
<keyword evidence="4 8" id="KW-0560">Oxidoreductase</keyword>
<dbReference type="InterPro" id="IPR036396">
    <property type="entry name" value="Cyt_P450_sf"/>
</dbReference>
<dbReference type="CDD" id="cd20620">
    <property type="entry name" value="CYP132-like"/>
    <property type="match status" value="1"/>
</dbReference>
<keyword evidence="5 7" id="KW-0408">Iron</keyword>
<dbReference type="InterPro" id="IPR017972">
    <property type="entry name" value="Cyt_P450_CS"/>
</dbReference>
<keyword evidence="3 7" id="KW-0479">Metal-binding</keyword>
<dbReference type="InterPro" id="IPR002403">
    <property type="entry name" value="Cyt_P450_E_grp-IV"/>
</dbReference>
<keyword evidence="2 7" id="KW-0349">Heme</keyword>
<evidence type="ECO:0000313" key="11">
    <source>
        <dbReference type="Proteomes" id="UP000290365"/>
    </source>
</evidence>
<dbReference type="GO" id="GO:0005506">
    <property type="term" value="F:iron ion binding"/>
    <property type="evidence" value="ECO:0007669"/>
    <property type="project" value="InterPro"/>
</dbReference>
<dbReference type="RefSeq" id="WP_129886133.1">
    <property type="nucleotide sequence ID" value="NZ_CP035758.1"/>
</dbReference>
<evidence type="ECO:0000256" key="6">
    <source>
        <dbReference type="ARBA" id="ARBA00023033"/>
    </source>
</evidence>
<evidence type="ECO:0000256" key="8">
    <source>
        <dbReference type="RuleBase" id="RU000461"/>
    </source>
</evidence>
<dbReference type="SUPFAM" id="SSF48264">
    <property type="entry name" value="Cytochrome P450"/>
    <property type="match status" value="1"/>
</dbReference>
<dbReference type="GO" id="GO:0016705">
    <property type="term" value="F:oxidoreductase activity, acting on paired donors, with incorporation or reduction of molecular oxygen"/>
    <property type="evidence" value="ECO:0007669"/>
    <property type="project" value="InterPro"/>
</dbReference>
<dbReference type="Gene3D" id="1.10.630.10">
    <property type="entry name" value="Cytochrome P450"/>
    <property type="match status" value="1"/>
</dbReference>
<dbReference type="EMBL" id="CP035758">
    <property type="protein sequence ID" value="QBD75535.1"/>
    <property type="molecule type" value="Genomic_DNA"/>
</dbReference>
<reference evidence="10 11" key="1">
    <citation type="submission" date="2019-01" db="EMBL/GenBank/DDBJ databases">
        <title>Ktedonosporobacter rubrisoli SCAWS-G2.</title>
        <authorList>
            <person name="Huang Y."/>
            <person name="Yan B."/>
        </authorList>
    </citation>
    <scope>NUCLEOTIDE SEQUENCE [LARGE SCALE GENOMIC DNA]</scope>
    <source>
        <strain evidence="10 11">SCAWS-G2</strain>
    </source>
</reference>
<evidence type="ECO:0000256" key="3">
    <source>
        <dbReference type="ARBA" id="ARBA00022723"/>
    </source>
</evidence>